<dbReference type="Gene3D" id="3.90.1750.10">
    <property type="entry name" value="Hect, E3 ligase catalytic domains"/>
    <property type="match status" value="1"/>
</dbReference>
<reference evidence="11" key="1">
    <citation type="submission" date="2015-04" db="EMBL/GenBank/DDBJ databases">
        <title>The genome sequence of the plant pathogenic Rhizarian Plasmodiophora brassicae reveals insights in its biotrophic life cycle and the origin of chitin synthesis.</title>
        <authorList>
            <person name="Schwelm A."/>
            <person name="Fogelqvist J."/>
            <person name="Knaust A."/>
            <person name="Julke S."/>
            <person name="Lilja T."/>
            <person name="Dhandapani V."/>
            <person name="Bonilla-Rosso G."/>
            <person name="Karlsson M."/>
            <person name="Shevchenko A."/>
            <person name="Choi S.R."/>
            <person name="Kim H.G."/>
            <person name="Park J.Y."/>
            <person name="Lim Y.P."/>
            <person name="Ludwig-Muller J."/>
            <person name="Dixelius C."/>
        </authorList>
    </citation>
    <scope>NUCLEOTIDE SEQUENCE</scope>
    <source>
        <tissue evidence="11">Potato root galls</tissue>
    </source>
</reference>
<dbReference type="Pfam" id="PF25390">
    <property type="entry name" value="WD40_RLD"/>
    <property type="match status" value="1"/>
</dbReference>
<evidence type="ECO:0008006" key="12">
    <source>
        <dbReference type="Google" id="ProtNLM"/>
    </source>
</evidence>
<feature type="repeat" description="RCC1" evidence="7">
    <location>
        <begin position="1954"/>
        <end position="2006"/>
    </location>
</feature>
<dbReference type="Pfam" id="PF00632">
    <property type="entry name" value="HECT"/>
    <property type="match status" value="1"/>
</dbReference>
<dbReference type="Pfam" id="PF00415">
    <property type="entry name" value="RCC1"/>
    <property type="match status" value="1"/>
</dbReference>
<keyword evidence="5" id="KW-0862">Zinc</keyword>
<evidence type="ECO:0000256" key="7">
    <source>
        <dbReference type="PROSITE-ProRule" id="PRU00235"/>
    </source>
</evidence>
<evidence type="ECO:0000259" key="10">
    <source>
        <dbReference type="PROSITE" id="PS50237"/>
    </source>
</evidence>
<dbReference type="SUPFAM" id="SSF56204">
    <property type="entry name" value="Hect, E3 ligase catalytic domain"/>
    <property type="match status" value="1"/>
</dbReference>
<evidence type="ECO:0000256" key="2">
    <source>
        <dbReference type="ARBA" id="ARBA00022737"/>
    </source>
</evidence>
<feature type="repeat" description="RCC1" evidence="7">
    <location>
        <begin position="1899"/>
        <end position="1953"/>
    </location>
</feature>
<feature type="domain" description="HECT" evidence="10">
    <location>
        <begin position="3101"/>
        <end position="3453"/>
    </location>
</feature>
<keyword evidence="4 6" id="KW-0833">Ubl conjugation pathway</keyword>
<evidence type="ECO:0000256" key="6">
    <source>
        <dbReference type="PROSITE-ProRule" id="PRU00104"/>
    </source>
</evidence>
<dbReference type="PROSITE" id="PS50199">
    <property type="entry name" value="ZF_RANBP2_2"/>
    <property type="match status" value="2"/>
</dbReference>
<dbReference type="InterPro" id="IPR042469">
    <property type="entry name" value="HECTD3"/>
</dbReference>
<dbReference type="PRINTS" id="PR00633">
    <property type="entry name" value="RCCNDNSATION"/>
</dbReference>
<evidence type="ECO:0000256" key="5">
    <source>
        <dbReference type="ARBA" id="ARBA00022833"/>
    </source>
</evidence>
<dbReference type="SUPFAM" id="SSF50985">
    <property type="entry name" value="RCC1/BLIP-II"/>
    <property type="match status" value="2"/>
</dbReference>
<dbReference type="PROSITE" id="PS00626">
    <property type="entry name" value="RCC1_2"/>
    <property type="match status" value="2"/>
</dbReference>
<feature type="domain" description="RanBP2-type" evidence="9">
    <location>
        <begin position="1035"/>
        <end position="1064"/>
    </location>
</feature>
<dbReference type="PANTHER" id="PTHR46654:SF1">
    <property type="entry name" value="E3 UBIQUITIN-PROTEIN LIGASE HECTD3"/>
    <property type="match status" value="1"/>
</dbReference>
<feature type="repeat" description="RCC1" evidence="7">
    <location>
        <begin position="1742"/>
        <end position="1793"/>
    </location>
</feature>
<dbReference type="SUPFAM" id="SSF90209">
    <property type="entry name" value="Ran binding protein zinc finger-like"/>
    <property type="match status" value="1"/>
</dbReference>
<evidence type="ECO:0000256" key="3">
    <source>
        <dbReference type="ARBA" id="ARBA00022771"/>
    </source>
</evidence>
<dbReference type="PROSITE" id="PS50237">
    <property type="entry name" value="HECT"/>
    <property type="match status" value="1"/>
</dbReference>
<accession>A0A0H5RAJ7</accession>
<dbReference type="Gene3D" id="2.30.30.380">
    <property type="entry name" value="Zn-finger domain of Sec23/24"/>
    <property type="match status" value="1"/>
</dbReference>
<dbReference type="Gene3D" id="3.30.2160.10">
    <property type="entry name" value="Hect, E3 ligase catalytic domain"/>
    <property type="match status" value="1"/>
</dbReference>
<dbReference type="PANTHER" id="PTHR46654">
    <property type="entry name" value="E3 UBIQUITIN-PROTEIN LIGASE HECTD3"/>
    <property type="match status" value="1"/>
</dbReference>
<feature type="repeat" description="RCC1" evidence="7">
    <location>
        <begin position="1688"/>
        <end position="1741"/>
    </location>
</feature>
<dbReference type="InterPro" id="IPR058923">
    <property type="entry name" value="RCC1-like_dom"/>
</dbReference>
<dbReference type="EMBL" id="HACM01005037">
    <property type="protein sequence ID" value="CRZ05479.1"/>
    <property type="molecule type" value="Transcribed_RNA"/>
</dbReference>
<dbReference type="InterPro" id="IPR009091">
    <property type="entry name" value="RCC1/BLIP-II"/>
</dbReference>
<dbReference type="InterPro" id="IPR043136">
    <property type="entry name" value="B30.2/SPRY_sf"/>
</dbReference>
<dbReference type="SUPFAM" id="SSF49899">
    <property type="entry name" value="Concanavalin A-like lectins/glucanases"/>
    <property type="match status" value="2"/>
</dbReference>
<feature type="domain" description="RanBP2-type" evidence="9">
    <location>
        <begin position="1001"/>
        <end position="1030"/>
    </location>
</feature>
<dbReference type="InterPro" id="IPR015940">
    <property type="entry name" value="UBA"/>
</dbReference>
<dbReference type="InterPro" id="IPR000408">
    <property type="entry name" value="Reg_chr_condens"/>
</dbReference>
<dbReference type="SMART" id="SM00547">
    <property type="entry name" value="ZnF_RBZ"/>
    <property type="match status" value="2"/>
</dbReference>
<proteinExistence type="predicted"/>
<dbReference type="GO" id="GO:0004842">
    <property type="term" value="F:ubiquitin-protein transferase activity"/>
    <property type="evidence" value="ECO:0007669"/>
    <property type="project" value="InterPro"/>
</dbReference>
<dbReference type="SMART" id="SM00119">
    <property type="entry name" value="HECTc"/>
    <property type="match status" value="1"/>
</dbReference>
<dbReference type="PROSITE" id="PS01358">
    <property type="entry name" value="ZF_RANBP2_1"/>
    <property type="match status" value="2"/>
</dbReference>
<sequence length="3479" mass="384974">MKTDPFSRAVLLVVSHLQRHSRLVLSSNDPLSCLDIPERAESGVGHQQSLAIEVSSETLTSLVDSISMMLSAIENSHDIACAEILLKLVQIIKAHFLQMMKAQITFANLGLPPAFAVSCRDLFFHLGSVELDISVPELAGQICHELHDEVLQAFVYGFDQLYPTANEQASYLSSLLRRFREEPRVGLSAFERSLMDLLVMRLSKFGPIATLLSNMPNDRQEASHIFDLLLLISKVSFDEINEQFELIIVGKTDFAEVQCPRTVVLRALLSHFLSRLVSNWITKDNISHEGKRAMMSDLAVFCQNFFDDASSVARNGAALASQLTLSTLDEFLKRTFFATVYPFVVCICALPRSIGSPLMLQIMDPLISLLRSVAEFRKIVFNMCIVPVVITHSDVIESEHPYQQSSSIVQVVQMDRCEYLEVLIDPKSCSVDSHDTMELFAGQDASRVHIGTFNGPRWNIPDKPIKVAGNQLTVTFRSTSKASPTWGYRLQVMGKEISRPFHWLHELTRTLSCLCGSSASIMLNGFDALPVEDANRHWLDCGLLNGSFESDCPLAQTLNQDFLDARIPVPTSAGLLDTEESDFLKEIENNCGRGAALLSRLNSYARCVFPIPASVKPFAQQVTRSVFAVILKHTSRADQALMCATEKEVHRPDDILLRLWRKASEMEASVATRIGQGYDRHAFLRSVLERTRFLLNMKTSKAPLPMLSLTRQSSGSMSHQFPVLLRGNSRSRNTVRRTLKAMRILRDDHYSSSSPPKEDMGVSFSAKDPDSYTCRQILQFVQDPSLDITAISDAVVSQRSRASIRLYAISCFKQMFSIVQERDLHIDTLRYLGQSLSRQKSGSSLSSQHLLSGTACAGKILCDALLTAYYSVVSFLSEKASEDVETLLTISLFNIEIGTRDFEFLHKIGVVRFLQPFICHDANATKWNIKMAAWSLFRLLAYVSARATASSPECEDNTVLQSLQNDILAVVFTQIQVLQRLRRQSRRDQAGRSRDGTLASEESFWNCPACTYSNSISTNLCIICASPNSVEIKLSRSLWPCARCTFLNKPTDASCVICDMKRKRELSLSNSQDQILPLKFTLKRRSVKEATPKAAEGVTASFKPQRHRNAAFWSRSSSAGVSLRGMDMTEPTIAVISSKSPAIIWTASELMESFSLYIESESKNLAIGVIPVSTLSTTPVFSLAYDGATGKQTGDVSVAGYGEPFGFGDVITVQRATNTISFLKNGVVQGVSFEGVYNGVVVGVSGQGGVVSLVDKQTFVSRSEDWDERISKVPLEKSCVGWIELELSDVGENGARYRVAPTFVQVGEIDIFLNQLLWLICRCSSSSLFQRSMCSSDWVRSLVCIVTDEKSNLISRMLALRSCRSIFPLVAPNSETLHKIGGFNEDIIGYLLNFTGTACLNITSAPSSERLWSASEMVALLRLLWLDDNWSITISNAIRLAIVHLPEILCRIEGSLRDSQDLNDAFNGNNVRGLTVAFGALSVMGSWIEPLREGGRVAFQHNGRQEEGFVAVLRELPFFIKIDRGSHIPAAIECHSVAEANAIALEVISEIDVLPETLSTVADVVVQVAGFLRIEETPSIRALHILQIQVKRMAAKILEKGLQTTLTLSALISEKSLDPLIQLCSLPATLKARVNLQSLEAKVVHLSSLELPRSELACITVDSCKPNAAHSCTLPRRHEPKSFAASGGQILAFGKGDNGRLGFGNNNMVHAPSIVSGFGPIENSIISVSCFSSHVVALTNTGGIFTWGKGDDGRLGHGATTLENSPRMLKALEGVRCVQVCAGLNFSFVLDEEGSLWGFGSNANGQLGIGSFPSQMCPIKVRGELEGKVVLKACTGGSHVLAITSDGSLYSWGKNVFGQLGHGTTQKLSTPKFVKAADSLGFVLIAGGWEHSMAVTSEGCLYTWGAGYEGNRPVCGHGCNDKELLPRKVEALASKIIIHIASGWDHSMAITNEGRLYTWGSGNAGMLGHGNVSPVSVPTQVGGPLQSEKCIWVDGGQDHTVAVTARGQLFTFGSGGAHMGNDVAAIVHEPQVIKTTPVGMVFGAVACGDKCTFSLSSQIPRTVSAKPSLHMNGFVQLPLYPLRLYLSGDPQHYFNNDNTIRDFSLGQSAYLSGGIRNLQKVTMNDVVQAGISINLGDANFNLAKMTISLACRIPGPRKVGYLFKLTSGHSHLLVSVREMSLEVVTTVFSKSWTHSLTCAPLEWHTVLIVGRGNQIDILFDESIAVTIDGDSFVQILGALSSGLELHVGPVSETLRDLAIWDTILSQEQIVSVVNAGMGFVASDSQNDEHRRQTWTSIDLASGNDAVLAKSGIETEGPVVWNRDQSDGSCCLVLSPQSSIRWRNPWLPTEVRAFTFIADIQSDRSDCILPLLSTFEQPESHFSWGSNGKMYFTMSEGDVCVEKHNWTRIVIVVDNVENHHALVYVNGQIAGEFANIEGLDLREGLIIFSACDGHSANKSCTVSIRSMQMFASALSPNDVSQFGSASDSTISSSLIANASGSLLQIGFPSAWVYRAMRQTNFQRYAACQWILQHKSELEKDDALAKLDDDAHCLRLMGIPFDLCRHALRSNNGDYELAIAALTAHPDFESFGNEVHNDDDSVQPVYRITDDDMTIAENPAYRCIDADNSAFPIPTSVSDSSLPTSVTIAKIIQLNLQLTIAYSRRAVLSLLEYFTEQRSVDFGGVIDTAFLGRFLRLMLFQPMPKATSVLTNLFLHALSLEQTHWERGNQTAPKFARFFVGECLTHLVGTCLRPDVTIDNEDMALCHPSSDIGIWLLNIFIKLHRDSSGDATQFVNRYLLCAPVVNLIFQMIVTSKGKQRLEYLLILSHLIRSGAKFQPSRPRFLRTHLFLMYDRGKDNKLFSTFFQALLELVLSIDQRQGTIVDSTTPIWNRRFSELHRLLEILLGNADLEWPPLFKENITKTLRSWKEFDGADLDEVLIANNRRFSLGLDAELISCIDRVQSSDTLNDPLSMMQTNAFDRFSHIDLLSTRLRCVILTLFNEVISTALPLINMSRTDAESDLARMIRQARTLIMSSTKNAIWLEVLSRTATDAQNMGMSRDIRVQIDRFQTGLWKEKQRVDMKGTRTCFGQIFHQLNHLSPSSFRIRRDERAFKVTLQGEFSDDYGGPYRTCLDLLCQEIQSPYLPLFVPCPNARTRLGINQDKYVPVASSTLPLFVSMYEFIGKLMGLAIRSRNLLSLDFPSIVWKSLVSEEILDADITAIDALALRIATNIEKMEKDPQVNAENFEELVSMNFSITGSDGEDVDLIPNGSEIAVTWANRAEFVQRLVEYRRREFKVQCDAMRRGLSCVVPAPMLSLFSWAELELMVCGRPAFNLDLLKSMTTYEWCSPTDAHIVAFWEVMYNRFDDAQRVDFLKFVWGRSRLPVSAADFDCKFKVSNMPKSRQNPDAYLPISHTCFFSIELPRYTSPSVMYDRLLYAITNCVSIDADSTSAAQNSALFLNAVTAALSSDDEEAIEETE</sequence>
<dbReference type="PROSITE" id="PS50012">
    <property type="entry name" value="RCC1_3"/>
    <property type="match status" value="6"/>
</dbReference>
<keyword evidence="3 8" id="KW-0863">Zinc-finger</keyword>
<name>A0A0H5RAJ7_9EUKA</name>
<feature type="active site" description="Glycyl thioester intermediate" evidence="6">
    <location>
        <position position="3416"/>
    </location>
</feature>
<evidence type="ECO:0000256" key="1">
    <source>
        <dbReference type="ARBA" id="ARBA00022723"/>
    </source>
</evidence>
<organism evidence="11">
    <name type="scientific">Spongospora subterranea</name>
    <dbReference type="NCBI Taxonomy" id="70186"/>
    <lineage>
        <taxon>Eukaryota</taxon>
        <taxon>Sar</taxon>
        <taxon>Rhizaria</taxon>
        <taxon>Endomyxa</taxon>
        <taxon>Phytomyxea</taxon>
        <taxon>Plasmodiophorida</taxon>
        <taxon>Plasmodiophoridae</taxon>
        <taxon>Spongospora</taxon>
    </lineage>
</organism>
<evidence type="ECO:0000259" key="9">
    <source>
        <dbReference type="PROSITE" id="PS50199"/>
    </source>
</evidence>
<dbReference type="InterPro" id="IPR035983">
    <property type="entry name" value="Hect_E3_ubiquitin_ligase"/>
</dbReference>
<evidence type="ECO:0000256" key="4">
    <source>
        <dbReference type="ARBA" id="ARBA00022786"/>
    </source>
</evidence>
<dbReference type="SMART" id="SM00165">
    <property type="entry name" value="UBA"/>
    <property type="match status" value="2"/>
</dbReference>
<feature type="repeat" description="RCC1" evidence="7">
    <location>
        <begin position="1794"/>
        <end position="1846"/>
    </location>
</feature>
<dbReference type="GO" id="GO:0008270">
    <property type="term" value="F:zinc ion binding"/>
    <property type="evidence" value="ECO:0007669"/>
    <property type="project" value="UniProtKB-KW"/>
</dbReference>
<evidence type="ECO:0000256" key="8">
    <source>
        <dbReference type="PROSITE-ProRule" id="PRU00322"/>
    </source>
</evidence>
<protein>
    <recommendedName>
        <fullName evidence="12">RanBP2-type domain-containing protein</fullName>
    </recommendedName>
</protein>
<evidence type="ECO:0000313" key="11">
    <source>
        <dbReference type="EMBL" id="CRZ05479.1"/>
    </source>
</evidence>
<dbReference type="Gene3D" id="2.60.120.920">
    <property type="match status" value="1"/>
</dbReference>
<dbReference type="InterPro" id="IPR000569">
    <property type="entry name" value="HECT_dom"/>
</dbReference>
<dbReference type="InterPro" id="IPR013320">
    <property type="entry name" value="ConA-like_dom_sf"/>
</dbReference>
<dbReference type="Gene3D" id="3.30.2410.10">
    <property type="entry name" value="Hect, E3 ligase catalytic domain"/>
    <property type="match status" value="1"/>
</dbReference>
<keyword evidence="1" id="KW-0479">Metal-binding</keyword>
<dbReference type="Gene3D" id="2.130.10.30">
    <property type="entry name" value="Regulator of chromosome condensation 1/beta-lactamase-inhibitor protein II"/>
    <property type="match status" value="2"/>
</dbReference>
<dbReference type="InterPro" id="IPR036443">
    <property type="entry name" value="Znf_RanBP2_sf"/>
</dbReference>
<dbReference type="InterPro" id="IPR001876">
    <property type="entry name" value="Znf_RanBP2"/>
</dbReference>
<keyword evidence="2" id="KW-0677">Repeat</keyword>
<feature type="repeat" description="RCC1" evidence="7">
    <location>
        <begin position="1847"/>
        <end position="1898"/>
    </location>
</feature>